<comment type="caution">
    <text evidence="1">The sequence shown here is derived from an EMBL/GenBank/DDBJ whole genome shotgun (WGS) entry which is preliminary data.</text>
</comment>
<dbReference type="RefSeq" id="WP_309653682.1">
    <property type="nucleotide sequence ID" value="NZ_JARWAK010000014.1"/>
</dbReference>
<accession>A0ABU1G583</accession>
<organism evidence="1 2">
    <name type="scientific">Halomonas koreensis</name>
    <dbReference type="NCBI Taxonomy" id="245385"/>
    <lineage>
        <taxon>Bacteria</taxon>
        <taxon>Pseudomonadati</taxon>
        <taxon>Pseudomonadota</taxon>
        <taxon>Gammaproteobacteria</taxon>
        <taxon>Oceanospirillales</taxon>
        <taxon>Halomonadaceae</taxon>
        <taxon>Halomonas</taxon>
    </lineage>
</organism>
<gene>
    <name evidence="1" type="ORF">QC818_15045</name>
</gene>
<keyword evidence="2" id="KW-1185">Reference proteome</keyword>
<proteinExistence type="predicted"/>
<evidence type="ECO:0000313" key="2">
    <source>
        <dbReference type="Proteomes" id="UP001264519"/>
    </source>
</evidence>
<dbReference type="EMBL" id="JARWAK010000014">
    <property type="protein sequence ID" value="MDR5868106.1"/>
    <property type="molecule type" value="Genomic_DNA"/>
</dbReference>
<sequence>MSAGGNSKPDELRRARNFLEKVRQLFDEVHGYIFYNGPSAARIGYITDGLVREAGFVGMGFGIHGWDNTKDYWCFNPEYKMKQEEILRLASQLMHELNKKTRNGINHIDNAYVTDVTGEHIYQDPVRSIMQSFRENYLEFQNLVYNS</sequence>
<reference evidence="1 2" key="1">
    <citation type="submission" date="2023-04" db="EMBL/GenBank/DDBJ databases">
        <title>A long-awaited taxogenomic arrangement of the family Halomonadaceae.</title>
        <authorList>
            <person name="De La Haba R."/>
            <person name="Chuvochina M."/>
            <person name="Wittouck S."/>
            <person name="Arahal D.R."/>
            <person name="Sanchez-Porro C."/>
            <person name="Hugenholtz P."/>
            <person name="Ventosa A."/>
        </authorList>
    </citation>
    <scope>NUCLEOTIDE SEQUENCE [LARGE SCALE GENOMIC DNA]</scope>
    <source>
        <strain evidence="1 2">DSM 23530</strain>
    </source>
</reference>
<dbReference type="Proteomes" id="UP001264519">
    <property type="component" value="Unassembled WGS sequence"/>
</dbReference>
<name>A0ABU1G583_9GAMM</name>
<protein>
    <submittedName>
        <fullName evidence="1">Uncharacterized protein</fullName>
    </submittedName>
</protein>
<evidence type="ECO:0000313" key="1">
    <source>
        <dbReference type="EMBL" id="MDR5868106.1"/>
    </source>
</evidence>